<gene>
    <name evidence="3" type="ORF">B0T25DRAFT_310976</name>
</gene>
<evidence type="ECO:0000259" key="2">
    <source>
        <dbReference type="Pfam" id="PF22980"/>
    </source>
</evidence>
<sequence>MVNPSRSERAARSVSPKATKTIQQAIDEEQARRAAMPAQNDGAAEGHVRFLLTCIRAASAGKVDFQVVANELGIVSKAAAAKRYERLQKQYPPLSDAGQAGAASGFPKAGPKTPSKKRKSNKITTDVDDDEPIKAEKVKKESKVTVKKDSETPVKREKRVKNEETPEEAGIKAKPELELTDYDYEDLNPFSSGSLPFHSTPAALSARDGTMATEIVEIVEIADDDDDDEGPCVVCKPEPMEPTGASGDGGSRFLLSSFSGGIPTGSLHAVSPPPVASVHHPYNYAATNMGFPPQPRTTSIPSNSATAGALSIADWVCPPREADLDHFCHEHHLAR</sequence>
<keyword evidence="4" id="KW-1185">Reference proteome</keyword>
<name>A0AAJ0H8S5_9PEZI</name>
<evidence type="ECO:0000313" key="4">
    <source>
        <dbReference type="Proteomes" id="UP001275084"/>
    </source>
</evidence>
<reference evidence="3" key="2">
    <citation type="submission" date="2023-06" db="EMBL/GenBank/DDBJ databases">
        <authorList>
            <consortium name="Lawrence Berkeley National Laboratory"/>
            <person name="Haridas S."/>
            <person name="Hensen N."/>
            <person name="Bonometti L."/>
            <person name="Westerberg I."/>
            <person name="Brannstrom I.O."/>
            <person name="Guillou S."/>
            <person name="Cros-Aarteil S."/>
            <person name="Calhoun S."/>
            <person name="Kuo A."/>
            <person name="Mondo S."/>
            <person name="Pangilinan J."/>
            <person name="Riley R."/>
            <person name="Labutti K."/>
            <person name="Andreopoulos B."/>
            <person name="Lipzen A."/>
            <person name="Chen C."/>
            <person name="Yanf M."/>
            <person name="Daum C."/>
            <person name="Ng V."/>
            <person name="Clum A."/>
            <person name="Steindorff A."/>
            <person name="Ohm R."/>
            <person name="Martin F."/>
            <person name="Silar P."/>
            <person name="Natvig D."/>
            <person name="Lalanne C."/>
            <person name="Gautier V."/>
            <person name="Ament-Velasquez S.L."/>
            <person name="Kruys A."/>
            <person name="Hutchinson M.I."/>
            <person name="Powell A.J."/>
            <person name="Barry K."/>
            <person name="Miller A.N."/>
            <person name="Grigoriev I.V."/>
            <person name="Debuchy R."/>
            <person name="Gladieux P."/>
            <person name="Thoren M.H."/>
            <person name="Johannesson H."/>
        </authorList>
    </citation>
    <scope>NUCLEOTIDE SEQUENCE</scope>
    <source>
        <strain evidence="3">CBS 955.72</strain>
    </source>
</reference>
<dbReference type="InterPro" id="IPR054505">
    <property type="entry name" value="Myb_DNA-bind_8"/>
</dbReference>
<evidence type="ECO:0000313" key="3">
    <source>
        <dbReference type="EMBL" id="KAK3343896.1"/>
    </source>
</evidence>
<feature type="region of interest" description="Disordered" evidence="1">
    <location>
        <begin position="93"/>
        <end position="169"/>
    </location>
</feature>
<feature type="domain" description="Myb-like DNA-binding" evidence="2">
    <location>
        <begin position="45"/>
        <end position="91"/>
    </location>
</feature>
<accession>A0AAJ0H8S5</accession>
<dbReference type="AlphaFoldDB" id="A0AAJ0H8S5"/>
<reference evidence="3" key="1">
    <citation type="journal article" date="2023" name="Mol. Phylogenet. Evol.">
        <title>Genome-scale phylogeny and comparative genomics of the fungal order Sordariales.</title>
        <authorList>
            <person name="Hensen N."/>
            <person name="Bonometti L."/>
            <person name="Westerberg I."/>
            <person name="Brannstrom I.O."/>
            <person name="Guillou S."/>
            <person name="Cros-Aarteil S."/>
            <person name="Calhoun S."/>
            <person name="Haridas S."/>
            <person name="Kuo A."/>
            <person name="Mondo S."/>
            <person name="Pangilinan J."/>
            <person name="Riley R."/>
            <person name="LaButti K."/>
            <person name="Andreopoulos B."/>
            <person name="Lipzen A."/>
            <person name="Chen C."/>
            <person name="Yan M."/>
            <person name="Daum C."/>
            <person name="Ng V."/>
            <person name="Clum A."/>
            <person name="Steindorff A."/>
            <person name="Ohm R.A."/>
            <person name="Martin F."/>
            <person name="Silar P."/>
            <person name="Natvig D.O."/>
            <person name="Lalanne C."/>
            <person name="Gautier V."/>
            <person name="Ament-Velasquez S.L."/>
            <person name="Kruys A."/>
            <person name="Hutchinson M.I."/>
            <person name="Powell A.J."/>
            <person name="Barry K."/>
            <person name="Miller A.N."/>
            <person name="Grigoriev I.V."/>
            <person name="Debuchy R."/>
            <person name="Gladieux P."/>
            <person name="Hiltunen Thoren M."/>
            <person name="Johannesson H."/>
        </authorList>
    </citation>
    <scope>NUCLEOTIDE SEQUENCE</scope>
    <source>
        <strain evidence="3">CBS 955.72</strain>
    </source>
</reference>
<feature type="compositionally biased region" description="Basic and acidic residues" evidence="1">
    <location>
        <begin position="132"/>
        <end position="169"/>
    </location>
</feature>
<feature type="compositionally biased region" description="Basic and acidic residues" evidence="1">
    <location>
        <begin position="1"/>
        <end position="11"/>
    </location>
</feature>
<comment type="caution">
    <text evidence="3">The sequence shown here is derived from an EMBL/GenBank/DDBJ whole genome shotgun (WGS) entry which is preliminary data.</text>
</comment>
<dbReference type="Proteomes" id="UP001275084">
    <property type="component" value="Unassembled WGS sequence"/>
</dbReference>
<dbReference type="Pfam" id="PF22980">
    <property type="entry name" value="Myb_DNA-bind_8"/>
    <property type="match status" value="1"/>
</dbReference>
<organism evidence="3 4">
    <name type="scientific">Lasiosphaeria hispida</name>
    <dbReference type="NCBI Taxonomy" id="260671"/>
    <lineage>
        <taxon>Eukaryota</taxon>
        <taxon>Fungi</taxon>
        <taxon>Dikarya</taxon>
        <taxon>Ascomycota</taxon>
        <taxon>Pezizomycotina</taxon>
        <taxon>Sordariomycetes</taxon>
        <taxon>Sordariomycetidae</taxon>
        <taxon>Sordariales</taxon>
        <taxon>Lasiosphaeriaceae</taxon>
        <taxon>Lasiosphaeria</taxon>
    </lineage>
</organism>
<dbReference type="EMBL" id="JAUIQD010000007">
    <property type="protein sequence ID" value="KAK3343896.1"/>
    <property type="molecule type" value="Genomic_DNA"/>
</dbReference>
<proteinExistence type="predicted"/>
<protein>
    <recommendedName>
        <fullName evidence="2">Myb-like DNA-binding domain-containing protein</fullName>
    </recommendedName>
</protein>
<feature type="region of interest" description="Disordered" evidence="1">
    <location>
        <begin position="1"/>
        <end position="22"/>
    </location>
</feature>
<evidence type="ECO:0000256" key="1">
    <source>
        <dbReference type="SAM" id="MobiDB-lite"/>
    </source>
</evidence>